<dbReference type="VEuPathDB" id="FungiDB:FUN_005989"/>
<reference evidence="1 2" key="1">
    <citation type="submission" date="2016-04" db="EMBL/GenBank/DDBJ databases">
        <title>Genome analyses suggest a sexual origin of heterokaryosis in a supposedly ancient asexual fungus.</title>
        <authorList>
            <person name="Ropars J."/>
            <person name="Sedzielewska K."/>
            <person name="Noel J."/>
            <person name="Charron P."/>
            <person name="Farinelli L."/>
            <person name="Marton T."/>
            <person name="Kruger M."/>
            <person name="Pelin A."/>
            <person name="Brachmann A."/>
            <person name="Corradi N."/>
        </authorList>
    </citation>
    <scope>NUCLEOTIDE SEQUENCE [LARGE SCALE GENOMIC DNA]</scope>
    <source>
        <strain evidence="1 2">C2</strain>
    </source>
</reference>
<name>A0A2N1M227_9GLOM</name>
<proteinExistence type="predicted"/>
<reference evidence="1 2" key="2">
    <citation type="submission" date="2017-10" db="EMBL/GenBank/DDBJ databases">
        <title>Extensive intraspecific genome diversity in a model arbuscular mycorrhizal fungus.</title>
        <authorList>
            <person name="Chen E.C.H."/>
            <person name="Morin E."/>
            <person name="Baudet D."/>
            <person name="Noel J."/>
            <person name="Ndikumana S."/>
            <person name="Charron P."/>
            <person name="St-Onge C."/>
            <person name="Giorgi J."/>
            <person name="Grigoriev I.V."/>
            <person name="Roux C."/>
            <person name="Martin F.M."/>
            <person name="Corradi N."/>
        </authorList>
    </citation>
    <scope>NUCLEOTIDE SEQUENCE [LARGE SCALE GENOMIC DNA]</scope>
    <source>
        <strain evidence="1 2">C2</strain>
    </source>
</reference>
<dbReference type="EMBL" id="LLXL01007003">
    <property type="protein sequence ID" value="PKK55708.1"/>
    <property type="molecule type" value="Genomic_DNA"/>
</dbReference>
<accession>A0A2N1M227</accession>
<dbReference type="AlphaFoldDB" id="A0A2N1M227"/>
<gene>
    <name evidence="1" type="ORF">RhiirC2_858905</name>
</gene>
<comment type="caution">
    <text evidence="1">The sequence shown here is derived from an EMBL/GenBank/DDBJ whole genome shotgun (WGS) entry which is preliminary data.</text>
</comment>
<protein>
    <submittedName>
        <fullName evidence="1">Uncharacterized protein</fullName>
    </submittedName>
</protein>
<dbReference type="Proteomes" id="UP000233469">
    <property type="component" value="Unassembled WGS sequence"/>
</dbReference>
<sequence>MVKTANYTPNRADVCCEAAQEWNKIKNKNSTEIEDIIKQYLATPFNLLNTGNFTKCISPKERKIAELEQICNITTDPQIRNDMYIKINDLRTEISSNKDKIMKLKRNAKYVQDCRAKKLKMLTEDQEVVRYDGRGRPPILFKYPDLHDQIHNSVEFGSADAK</sequence>
<evidence type="ECO:0000313" key="2">
    <source>
        <dbReference type="Proteomes" id="UP000233469"/>
    </source>
</evidence>
<evidence type="ECO:0000313" key="1">
    <source>
        <dbReference type="EMBL" id="PKK55708.1"/>
    </source>
</evidence>
<organism evidence="1 2">
    <name type="scientific">Rhizophagus irregularis</name>
    <dbReference type="NCBI Taxonomy" id="588596"/>
    <lineage>
        <taxon>Eukaryota</taxon>
        <taxon>Fungi</taxon>
        <taxon>Fungi incertae sedis</taxon>
        <taxon>Mucoromycota</taxon>
        <taxon>Glomeromycotina</taxon>
        <taxon>Glomeromycetes</taxon>
        <taxon>Glomerales</taxon>
        <taxon>Glomeraceae</taxon>
        <taxon>Rhizophagus</taxon>
    </lineage>
</organism>